<evidence type="ECO:0000256" key="2">
    <source>
        <dbReference type="ARBA" id="ARBA00023043"/>
    </source>
</evidence>
<dbReference type="PROSITE" id="PS50088">
    <property type="entry name" value="ANK_REPEAT"/>
    <property type="match status" value="2"/>
</dbReference>
<feature type="compositionally biased region" description="Acidic residues" evidence="4">
    <location>
        <begin position="33"/>
        <end position="49"/>
    </location>
</feature>
<dbReference type="PANTHER" id="PTHR24189:SF73">
    <property type="entry name" value="ANKYRIN REPEAT AND SOCS BOX-CONTAINING 15B"/>
    <property type="match status" value="1"/>
</dbReference>
<name>A0A4Z2EQU9_9TELE</name>
<protein>
    <submittedName>
        <fullName evidence="5">Ankyrin repeat domain-containing protein 49</fullName>
    </submittedName>
</protein>
<dbReference type="SMART" id="SM00248">
    <property type="entry name" value="ANK"/>
    <property type="match status" value="3"/>
</dbReference>
<evidence type="ECO:0000313" key="5">
    <source>
        <dbReference type="EMBL" id="TNN30941.1"/>
    </source>
</evidence>
<dbReference type="PROSITE" id="PS50297">
    <property type="entry name" value="ANK_REP_REGION"/>
    <property type="match status" value="2"/>
</dbReference>
<accession>A0A4Z2EQU9</accession>
<dbReference type="PANTHER" id="PTHR24189">
    <property type="entry name" value="MYOTROPHIN"/>
    <property type="match status" value="1"/>
</dbReference>
<keyword evidence="6" id="KW-1185">Reference proteome</keyword>
<dbReference type="Proteomes" id="UP000314294">
    <property type="component" value="Unassembled WGS sequence"/>
</dbReference>
<dbReference type="Gene3D" id="1.25.40.20">
    <property type="entry name" value="Ankyrin repeat-containing domain"/>
    <property type="match status" value="1"/>
</dbReference>
<proteinExistence type="predicted"/>
<dbReference type="PRINTS" id="PR01415">
    <property type="entry name" value="ANKYRIN"/>
</dbReference>
<evidence type="ECO:0000256" key="4">
    <source>
        <dbReference type="SAM" id="MobiDB-lite"/>
    </source>
</evidence>
<dbReference type="InterPro" id="IPR050745">
    <property type="entry name" value="Multifunctional_regulatory"/>
</dbReference>
<dbReference type="AlphaFoldDB" id="A0A4Z2EQU9"/>
<dbReference type="InterPro" id="IPR002110">
    <property type="entry name" value="Ankyrin_rpt"/>
</dbReference>
<dbReference type="Pfam" id="PF00023">
    <property type="entry name" value="Ank"/>
    <property type="match status" value="1"/>
</dbReference>
<dbReference type="OrthoDB" id="19174at2759"/>
<dbReference type="InterPro" id="IPR036770">
    <property type="entry name" value="Ankyrin_rpt-contain_sf"/>
</dbReference>
<evidence type="ECO:0000313" key="6">
    <source>
        <dbReference type="Proteomes" id="UP000314294"/>
    </source>
</evidence>
<organism evidence="5 6">
    <name type="scientific">Liparis tanakae</name>
    <name type="common">Tanaka's snailfish</name>
    <dbReference type="NCBI Taxonomy" id="230148"/>
    <lineage>
        <taxon>Eukaryota</taxon>
        <taxon>Metazoa</taxon>
        <taxon>Chordata</taxon>
        <taxon>Craniata</taxon>
        <taxon>Vertebrata</taxon>
        <taxon>Euteleostomi</taxon>
        <taxon>Actinopterygii</taxon>
        <taxon>Neopterygii</taxon>
        <taxon>Teleostei</taxon>
        <taxon>Neoteleostei</taxon>
        <taxon>Acanthomorphata</taxon>
        <taxon>Eupercaria</taxon>
        <taxon>Perciformes</taxon>
        <taxon>Cottioidei</taxon>
        <taxon>Cottales</taxon>
        <taxon>Liparidae</taxon>
        <taxon>Liparis</taxon>
    </lineage>
</organism>
<evidence type="ECO:0000256" key="3">
    <source>
        <dbReference type="PROSITE-ProRule" id="PRU00023"/>
    </source>
</evidence>
<gene>
    <name evidence="5" type="primary">ANKRD49</name>
    <name evidence="5" type="ORF">EYF80_058907</name>
</gene>
<keyword evidence="1" id="KW-0677">Repeat</keyword>
<reference evidence="5 6" key="1">
    <citation type="submission" date="2019-03" db="EMBL/GenBank/DDBJ databases">
        <title>First draft genome of Liparis tanakae, snailfish: a comprehensive survey of snailfish specific genes.</title>
        <authorList>
            <person name="Kim W."/>
            <person name="Song I."/>
            <person name="Jeong J.-H."/>
            <person name="Kim D."/>
            <person name="Kim S."/>
            <person name="Ryu S."/>
            <person name="Song J.Y."/>
            <person name="Lee S.K."/>
        </authorList>
    </citation>
    <scope>NUCLEOTIDE SEQUENCE [LARGE SCALE GENOMIC DNA]</scope>
    <source>
        <tissue evidence="5">Muscle</tissue>
    </source>
</reference>
<evidence type="ECO:0000256" key="1">
    <source>
        <dbReference type="ARBA" id="ARBA00022737"/>
    </source>
</evidence>
<keyword evidence="2 3" id="KW-0040">ANK repeat</keyword>
<dbReference type="Pfam" id="PF12796">
    <property type="entry name" value="Ank_2"/>
    <property type="match status" value="1"/>
</dbReference>
<comment type="caution">
    <text evidence="5">The sequence shown here is derived from an EMBL/GenBank/DDBJ whole genome shotgun (WGS) entry which is preliminary data.</text>
</comment>
<dbReference type="EMBL" id="SRLO01003971">
    <property type="protein sequence ID" value="TNN30941.1"/>
    <property type="molecule type" value="Genomic_DNA"/>
</dbReference>
<dbReference type="SUPFAM" id="SSF48403">
    <property type="entry name" value="Ankyrin repeat"/>
    <property type="match status" value="1"/>
</dbReference>
<feature type="repeat" description="ANK" evidence="3">
    <location>
        <begin position="131"/>
        <end position="163"/>
    </location>
</feature>
<feature type="region of interest" description="Disordered" evidence="4">
    <location>
        <begin position="19"/>
        <end position="58"/>
    </location>
</feature>
<sequence length="232" mass="25466">MEFPDDFNQLELLNSHGHLIPRGAGSLWTASKDEEEEGEEEEDEEEGEHSEEWYGEKEETLKDNPKALFLWAAENQRLATVLRLSAADPSLVHCCDEDGYTPLHRAAYGGHVDVVSALVAAGSKVNPRTADGWTPLHSACRWSRVAVASFLLRRGAELNAQTNGGLTALHLAASHRTDCQRTLELLLSQRHLQPGLRSGGGETAGEVARRAGPHHFLFEMVEDCVNVLPARG</sequence>
<feature type="repeat" description="ANK" evidence="3">
    <location>
        <begin position="98"/>
        <end position="130"/>
    </location>
</feature>